<dbReference type="OrthoDB" id="412981at2759"/>
<accession>A0A4C1YKQ8</accession>
<dbReference type="AlphaFoldDB" id="A0A4C1YKQ8"/>
<protein>
    <submittedName>
        <fullName evidence="2">Uncharacterized protein</fullName>
    </submittedName>
</protein>
<sequence>MDASVVDEGPARYHGWPGPNPSSVTNTTPRLWHAPADLRIVRPNFDQDKNSACPISSCPAATRSHPGESYPGYYDACTEGRCPRRIGAAGLHNYQDLRSKDGLDWNRAAPVRGPPPLAPISAPLIFTQFSTAILRQFWRATSTPSMGSRVVSQAGRQLLQDSEDHGYKVIGTVTQSYVATDPRFGVDVLDIVPPAPISDPH</sequence>
<organism evidence="2 3">
    <name type="scientific">Eumeta variegata</name>
    <name type="common">Bagworm moth</name>
    <name type="synonym">Eumeta japonica</name>
    <dbReference type="NCBI Taxonomy" id="151549"/>
    <lineage>
        <taxon>Eukaryota</taxon>
        <taxon>Metazoa</taxon>
        <taxon>Ecdysozoa</taxon>
        <taxon>Arthropoda</taxon>
        <taxon>Hexapoda</taxon>
        <taxon>Insecta</taxon>
        <taxon>Pterygota</taxon>
        <taxon>Neoptera</taxon>
        <taxon>Endopterygota</taxon>
        <taxon>Lepidoptera</taxon>
        <taxon>Glossata</taxon>
        <taxon>Ditrysia</taxon>
        <taxon>Tineoidea</taxon>
        <taxon>Psychidae</taxon>
        <taxon>Oiketicinae</taxon>
        <taxon>Eumeta</taxon>
    </lineage>
</organism>
<feature type="region of interest" description="Disordered" evidence="1">
    <location>
        <begin position="1"/>
        <end position="26"/>
    </location>
</feature>
<evidence type="ECO:0000313" key="3">
    <source>
        <dbReference type="Proteomes" id="UP000299102"/>
    </source>
</evidence>
<comment type="caution">
    <text evidence="2">The sequence shown here is derived from an EMBL/GenBank/DDBJ whole genome shotgun (WGS) entry which is preliminary data.</text>
</comment>
<dbReference type="Proteomes" id="UP000299102">
    <property type="component" value="Unassembled WGS sequence"/>
</dbReference>
<evidence type="ECO:0000313" key="2">
    <source>
        <dbReference type="EMBL" id="GBP75693.1"/>
    </source>
</evidence>
<keyword evidence="3" id="KW-1185">Reference proteome</keyword>
<dbReference type="EMBL" id="BGZK01001258">
    <property type="protein sequence ID" value="GBP75693.1"/>
    <property type="molecule type" value="Genomic_DNA"/>
</dbReference>
<evidence type="ECO:0000256" key="1">
    <source>
        <dbReference type="SAM" id="MobiDB-lite"/>
    </source>
</evidence>
<gene>
    <name evidence="2" type="ORF">EVAR_98543_1</name>
</gene>
<reference evidence="2 3" key="1">
    <citation type="journal article" date="2019" name="Commun. Biol.">
        <title>The bagworm genome reveals a unique fibroin gene that provides high tensile strength.</title>
        <authorList>
            <person name="Kono N."/>
            <person name="Nakamura H."/>
            <person name="Ohtoshi R."/>
            <person name="Tomita M."/>
            <person name="Numata K."/>
            <person name="Arakawa K."/>
        </authorList>
    </citation>
    <scope>NUCLEOTIDE SEQUENCE [LARGE SCALE GENOMIC DNA]</scope>
</reference>
<name>A0A4C1YKQ8_EUMVA</name>
<proteinExistence type="predicted"/>